<keyword evidence="2" id="KW-1133">Transmembrane helix</keyword>
<evidence type="ECO:0000256" key="3">
    <source>
        <dbReference type="SAM" id="SignalP"/>
    </source>
</evidence>
<dbReference type="InterPro" id="IPR048389">
    <property type="entry name" value="YciQ-like_C"/>
</dbReference>
<name>A0A506PQC8_9FLAO</name>
<evidence type="ECO:0000256" key="1">
    <source>
        <dbReference type="SAM" id="MobiDB-lite"/>
    </source>
</evidence>
<evidence type="ECO:0000313" key="6">
    <source>
        <dbReference type="EMBL" id="TPV35412.1"/>
    </source>
</evidence>
<feature type="transmembrane region" description="Helical" evidence="2">
    <location>
        <begin position="377"/>
        <end position="398"/>
    </location>
</feature>
<dbReference type="InterPro" id="IPR018702">
    <property type="entry name" value="DUF2207"/>
</dbReference>
<feature type="region of interest" description="Disordered" evidence="1">
    <location>
        <begin position="528"/>
        <end position="562"/>
    </location>
</feature>
<keyword evidence="2" id="KW-0472">Membrane</keyword>
<evidence type="ECO:0000313" key="7">
    <source>
        <dbReference type="Proteomes" id="UP000317332"/>
    </source>
</evidence>
<keyword evidence="3" id="KW-0732">Signal</keyword>
<reference evidence="6 7" key="1">
    <citation type="submission" date="2019-06" db="EMBL/GenBank/DDBJ databases">
        <title>Flavobacteriaceae Paucihalobacterium erythroidium CWB-1, complete genome.</title>
        <authorList>
            <person name="Wu S."/>
        </authorList>
    </citation>
    <scope>NUCLEOTIDE SEQUENCE [LARGE SCALE GENOMIC DNA]</scope>
    <source>
        <strain evidence="6 7">CWB-1</strain>
    </source>
</reference>
<evidence type="ECO:0000259" key="5">
    <source>
        <dbReference type="Pfam" id="PF20990"/>
    </source>
</evidence>
<dbReference type="OrthoDB" id="9767603at2"/>
<evidence type="ECO:0000259" key="4">
    <source>
        <dbReference type="Pfam" id="PF09972"/>
    </source>
</evidence>
<feature type="compositionally biased region" description="Polar residues" evidence="1">
    <location>
        <begin position="528"/>
        <end position="538"/>
    </location>
</feature>
<accession>A0A506PQC8</accession>
<proteinExistence type="predicted"/>
<gene>
    <name evidence="6" type="ORF">FJ651_00380</name>
</gene>
<dbReference type="Proteomes" id="UP000317332">
    <property type="component" value="Unassembled WGS sequence"/>
</dbReference>
<organism evidence="6 7">
    <name type="scientific">Paucihalobacter ruber</name>
    <dbReference type="NCBI Taxonomy" id="2567861"/>
    <lineage>
        <taxon>Bacteria</taxon>
        <taxon>Pseudomonadati</taxon>
        <taxon>Bacteroidota</taxon>
        <taxon>Flavobacteriia</taxon>
        <taxon>Flavobacteriales</taxon>
        <taxon>Flavobacteriaceae</taxon>
        <taxon>Paucihalobacter</taxon>
    </lineage>
</organism>
<feature type="domain" description="DUF2207" evidence="4">
    <location>
        <begin position="22"/>
        <end position="211"/>
    </location>
</feature>
<dbReference type="EMBL" id="VHIQ01000001">
    <property type="protein sequence ID" value="TPV35412.1"/>
    <property type="molecule type" value="Genomic_DNA"/>
</dbReference>
<feature type="transmembrane region" description="Helical" evidence="2">
    <location>
        <begin position="233"/>
        <end position="252"/>
    </location>
</feature>
<sequence>MKKVLSLLVIVFCLSKSLAQERILSYHTQITVEASGDLLVQEDITVIAEGNDIKGGIYRTFPTKYKDKLGTRFNVEFQVIEVLKNGNPEPFFTETKGNGVIVYIGDKNRLLSAGEYAYTLVYKTNKQIGFFKNYDELYFNAIGGDWMFPIEEASVSVELPNGATILQMDAFSGVAGTKSCDCDMVSNNNRLTITTNRVLMPQEQLTFAVAWPKGLIKEPGTIEKWWSFFKSNFHVLFVLLGLFFVTSIYYKAWKKVGVDPPKGTIIPLFDPPAGFSPGDIAVLHVLNMAQRMVTASIVSLAIKQHIKISYIKKKYSLERVSTDTGALTEEEIAIANALFSKEATITLDNKNHATFTKARTDAYNAIKKKLKPTYFSFNYNHLTKGIIASVIMVVFAFILSPSPVIPILFAVVLIIVLAIFTYLIKAPTIKGRAVMDEIEGFKMYINVAEQKQLDALHAPEITPERFEALLPYAIALGVENQWGKKFENALSKSLQETKSYSPSWYTGAAAGMAFSPARFSSDMGKSFSTAISSASTPPGSSSGSGGGGSSGGGGGGGGGGGW</sequence>
<keyword evidence="7" id="KW-1185">Reference proteome</keyword>
<dbReference type="RefSeq" id="WP_140988421.1">
    <property type="nucleotide sequence ID" value="NZ_VHIQ01000001.1"/>
</dbReference>
<dbReference type="Pfam" id="PF09972">
    <property type="entry name" value="DUF2207"/>
    <property type="match status" value="1"/>
</dbReference>
<feature type="compositionally biased region" description="Gly residues" evidence="1">
    <location>
        <begin position="542"/>
        <end position="562"/>
    </location>
</feature>
<comment type="caution">
    <text evidence="6">The sequence shown here is derived from an EMBL/GenBank/DDBJ whole genome shotgun (WGS) entry which is preliminary data.</text>
</comment>
<feature type="domain" description="Predicted membrane protein YciQ-like C-terminal" evidence="5">
    <location>
        <begin position="269"/>
        <end position="486"/>
    </location>
</feature>
<dbReference type="Pfam" id="PF20990">
    <property type="entry name" value="DUF2207_C"/>
    <property type="match status" value="1"/>
</dbReference>
<dbReference type="AlphaFoldDB" id="A0A506PQC8"/>
<feature type="transmembrane region" description="Helical" evidence="2">
    <location>
        <begin position="404"/>
        <end position="424"/>
    </location>
</feature>
<protein>
    <submittedName>
        <fullName evidence="6">DUF2207 domain-containing protein</fullName>
    </submittedName>
</protein>
<feature type="chain" id="PRO_5021320599" evidence="3">
    <location>
        <begin position="20"/>
        <end position="562"/>
    </location>
</feature>
<keyword evidence="2" id="KW-0812">Transmembrane</keyword>
<evidence type="ECO:0000256" key="2">
    <source>
        <dbReference type="SAM" id="Phobius"/>
    </source>
</evidence>
<feature type="signal peptide" evidence="3">
    <location>
        <begin position="1"/>
        <end position="19"/>
    </location>
</feature>